<feature type="domain" description="Fumarate lyase N-terminal" evidence="3">
    <location>
        <begin position="15"/>
        <end position="309"/>
    </location>
</feature>
<dbReference type="CDD" id="cd01359">
    <property type="entry name" value="Argininosuccinate_lyase"/>
    <property type="match status" value="1"/>
</dbReference>
<dbReference type="UniPathway" id="UPA00068">
    <property type="reaction ID" value="UER00114"/>
</dbReference>
<dbReference type="InterPro" id="IPR008948">
    <property type="entry name" value="L-Aspartase-like"/>
</dbReference>
<dbReference type="HAMAP" id="MF_00006">
    <property type="entry name" value="Arg_succ_lyase"/>
    <property type="match status" value="1"/>
</dbReference>
<reference evidence="5 6" key="2">
    <citation type="journal article" date="2014" name="Genome Announc.">
        <title>Complete Genome Sequence of Methanoregula formicica SMSPT, a Mesophilic Hydrogenotrophic Methanogen Isolated from a Methanogenic Upflow Anaerobic Sludge Blanket Reactor.</title>
        <authorList>
            <person name="Yamamoto K."/>
            <person name="Tamaki H."/>
            <person name="Cadillo-Quiroz H."/>
            <person name="Imachi H."/>
            <person name="Kyrpides N."/>
            <person name="Woyke T."/>
            <person name="Goodwin L."/>
            <person name="Zinder S.H."/>
            <person name="Kamagata Y."/>
            <person name="Liu W.T."/>
        </authorList>
    </citation>
    <scope>NUCLEOTIDE SEQUENCE [LARGE SCALE GENOMIC DNA]</scope>
    <source>
        <strain evidence="6">DSM 22288 / NBRC 105244 / SMSP</strain>
    </source>
</reference>
<keyword evidence="6" id="KW-1185">Reference proteome</keyword>
<organism evidence="5 6">
    <name type="scientific">Methanoregula formicica (strain DSM 22288 / NBRC 105244 / SMSP)</name>
    <dbReference type="NCBI Taxonomy" id="593750"/>
    <lineage>
        <taxon>Archaea</taxon>
        <taxon>Methanobacteriati</taxon>
        <taxon>Methanobacteriota</taxon>
        <taxon>Stenosarchaea group</taxon>
        <taxon>Methanomicrobia</taxon>
        <taxon>Methanomicrobiales</taxon>
        <taxon>Methanoregulaceae</taxon>
        <taxon>Methanoregula</taxon>
    </lineage>
</organism>
<dbReference type="InParanoid" id="L0HHA4"/>
<evidence type="ECO:0000313" key="6">
    <source>
        <dbReference type="Proteomes" id="UP000010824"/>
    </source>
</evidence>
<dbReference type="PANTHER" id="PTHR43814">
    <property type="entry name" value="ARGININOSUCCINATE LYASE"/>
    <property type="match status" value="1"/>
</dbReference>
<name>L0HHA4_METFS</name>
<dbReference type="eggNOG" id="arCOG01748">
    <property type="taxonomic scope" value="Archaea"/>
</dbReference>
<proteinExistence type="inferred from homology"/>
<dbReference type="HOGENOM" id="CLU_027272_2_3_2"/>
<dbReference type="GO" id="GO:0004056">
    <property type="term" value="F:argininosuccinate lyase activity"/>
    <property type="evidence" value="ECO:0007669"/>
    <property type="project" value="UniProtKB-UniRule"/>
</dbReference>
<dbReference type="SUPFAM" id="SSF48557">
    <property type="entry name" value="L-aspartase-like"/>
    <property type="match status" value="1"/>
</dbReference>
<keyword evidence="1" id="KW-0055">Arginine biosynthesis</keyword>
<dbReference type="PRINTS" id="PR00145">
    <property type="entry name" value="ARGSUCLYASE"/>
</dbReference>
<dbReference type="KEGG" id="mfo:Metfor_2408"/>
<protein>
    <recommendedName>
        <fullName evidence="1 2">Argininosuccinate lyase</fullName>
        <shortName evidence="1">ASAL</shortName>
        <ecNumber evidence="1 2">4.3.2.1</ecNumber>
    </recommendedName>
    <alternativeName>
        <fullName evidence="1">Arginosuccinase</fullName>
    </alternativeName>
</protein>
<evidence type="ECO:0000256" key="1">
    <source>
        <dbReference type="HAMAP-Rule" id="MF_00006"/>
    </source>
</evidence>
<evidence type="ECO:0000259" key="4">
    <source>
        <dbReference type="Pfam" id="PF14698"/>
    </source>
</evidence>
<evidence type="ECO:0000259" key="3">
    <source>
        <dbReference type="Pfam" id="PF00206"/>
    </source>
</evidence>
<dbReference type="STRING" id="593750.Metfor_2408"/>
<dbReference type="Gene3D" id="1.20.200.10">
    <property type="entry name" value="Fumarase/aspartase (Central domain)"/>
    <property type="match status" value="1"/>
</dbReference>
<dbReference type="AlphaFoldDB" id="L0HHA4"/>
<dbReference type="Pfam" id="PF14698">
    <property type="entry name" value="ASL_C2"/>
    <property type="match status" value="1"/>
</dbReference>
<dbReference type="InterPro" id="IPR000362">
    <property type="entry name" value="Fumarate_lyase_fam"/>
</dbReference>
<dbReference type="Proteomes" id="UP000010824">
    <property type="component" value="Chromosome"/>
</dbReference>
<dbReference type="InterPro" id="IPR029419">
    <property type="entry name" value="Arg_succ_lyase_C"/>
</dbReference>
<dbReference type="GO" id="GO:0005829">
    <property type="term" value="C:cytosol"/>
    <property type="evidence" value="ECO:0007669"/>
    <property type="project" value="TreeGrafter"/>
</dbReference>
<keyword evidence="1" id="KW-0963">Cytoplasm</keyword>
<dbReference type="PRINTS" id="PR00149">
    <property type="entry name" value="FUMRATELYASE"/>
</dbReference>
<dbReference type="InterPro" id="IPR024083">
    <property type="entry name" value="Fumarase/histidase_N"/>
</dbReference>
<keyword evidence="1" id="KW-0028">Amino-acid biosynthesis</keyword>
<dbReference type="EMBL" id="CP003167">
    <property type="protein sequence ID" value="AGB03410.1"/>
    <property type="molecule type" value="Genomic_DNA"/>
</dbReference>
<comment type="similarity">
    <text evidence="1">Belongs to the lyase 1 family. Argininosuccinate lyase subfamily.</text>
</comment>
<feature type="domain" description="Argininosuccinate lyase C-terminal" evidence="4">
    <location>
        <begin position="372"/>
        <end position="444"/>
    </location>
</feature>
<dbReference type="PANTHER" id="PTHR43814:SF1">
    <property type="entry name" value="ARGININOSUCCINATE LYASE"/>
    <property type="match status" value="1"/>
</dbReference>
<dbReference type="InterPro" id="IPR022761">
    <property type="entry name" value="Fumarate_lyase_N"/>
</dbReference>
<reference evidence="6" key="1">
    <citation type="submission" date="2011-12" db="EMBL/GenBank/DDBJ databases">
        <title>Complete sequence of Methanoregula formicicum SMSP.</title>
        <authorList>
            <person name="Lucas S."/>
            <person name="Han J."/>
            <person name="Lapidus A."/>
            <person name="Cheng J.-F."/>
            <person name="Goodwin L."/>
            <person name="Pitluck S."/>
            <person name="Peters L."/>
            <person name="Ovchinnikova G."/>
            <person name="Teshima H."/>
            <person name="Detter J.C."/>
            <person name="Han C."/>
            <person name="Tapia R."/>
            <person name="Land M."/>
            <person name="Hauser L."/>
            <person name="Kyrpides N."/>
            <person name="Ivanova N."/>
            <person name="Pagani I."/>
            <person name="Imachi H."/>
            <person name="Tamaki H."/>
            <person name="Sekiguchi Y."/>
            <person name="Kamagata Y."/>
            <person name="Cadillo-Quiroz H."/>
            <person name="Zinder S."/>
            <person name="Liu W.-T."/>
            <person name="Woyke T."/>
        </authorList>
    </citation>
    <scope>NUCLEOTIDE SEQUENCE [LARGE SCALE GENOMIC DNA]</scope>
    <source>
        <strain evidence="6">DSM 22288 / NBRC 105244 / SMSP</strain>
    </source>
</reference>
<dbReference type="NCBIfam" id="TIGR00838">
    <property type="entry name" value="argH"/>
    <property type="match status" value="1"/>
</dbReference>
<dbReference type="Pfam" id="PF00206">
    <property type="entry name" value="Lyase_1"/>
    <property type="match status" value="1"/>
</dbReference>
<comment type="pathway">
    <text evidence="1">Amino-acid biosynthesis; L-arginine biosynthesis; L-arginine from L-ornithine and carbamoyl phosphate: step 3/3.</text>
</comment>
<dbReference type="Gene3D" id="1.10.40.30">
    <property type="entry name" value="Fumarase/aspartase (C-terminal domain)"/>
    <property type="match status" value="1"/>
</dbReference>
<keyword evidence="1 5" id="KW-0456">Lyase</keyword>
<comment type="subcellular location">
    <subcellularLocation>
        <location evidence="1">Cytoplasm</location>
    </subcellularLocation>
</comment>
<dbReference type="InterPro" id="IPR009049">
    <property type="entry name" value="Argininosuccinate_lyase"/>
</dbReference>
<gene>
    <name evidence="1" type="primary">argH</name>
    <name evidence="5" type="ordered locus">Metfor_2408</name>
</gene>
<accession>L0HHA4</accession>
<dbReference type="EC" id="4.3.2.1" evidence="1 2"/>
<evidence type="ECO:0000313" key="5">
    <source>
        <dbReference type="EMBL" id="AGB03410.1"/>
    </source>
</evidence>
<dbReference type="Gene3D" id="1.10.275.10">
    <property type="entry name" value="Fumarase/aspartase (N-terminal domain)"/>
    <property type="match status" value="1"/>
</dbReference>
<sequence length="499" mass="55346">MKKGERMRTDVVRRGRLSGERDSDMQEFLSSMDADRYLAEADLLVDIAHVLMLDRQKINERKTTKQILKVLLKLADKGIPEDVFDDRFEDVHAGIESLVIEAAGPEAGGRMHMARSRNDEVATCIRIALREKLLFQMILIAGLRDILLELAEKHTENIMPGFTHLQHAQPTTLAHHLLAYEQAFSRDFDRLKDAYARVNLCPLGAAAFASTGYPIDREYTASLLGFDGLVENSMDAVATRDFALETLADLSIHMANTSRLCEELVIWSTSFVKFVEMDDTYCSTSSIMPQKKNPDTAEIMRAKTGTVFGSLAAAFTITKGLPMSYNRDLQELTPNLWRGVHSAGISTWILLGMLETAKFDTKRMREEAGQGFSTATELADTLVRSYDIPFRTAHSIVGRAVQKGSLTLATLEKAATEVAPGISLKKMGLTQKEITEVLDAGYSVAVRDIIGGPAPKATKKAIAARKKQAAKDSELIREKFTNQKKRSTDLTDTARRLVA</sequence>
<comment type="catalytic activity">
    <reaction evidence="1">
        <text>2-(N(omega)-L-arginino)succinate = fumarate + L-arginine</text>
        <dbReference type="Rhea" id="RHEA:24020"/>
        <dbReference type="ChEBI" id="CHEBI:29806"/>
        <dbReference type="ChEBI" id="CHEBI:32682"/>
        <dbReference type="ChEBI" id="CHEBI:57472"/>
        <dbReference type="EC" id="4.3.2.1"/>
    </reaction>
</comment>
<dbReference type="FunCoup" id="L0HHA4">
    <property type="interactions" value="179"/>
</dbReference>
<dbReference type="GO" id="GO:0042450">
    <property type="term" value="P:L-arginine biosynthetic process via ornithine"/>
    <property type="evidence" value="ECO:0007669"/>
    <property type="project" value="UniProtKB-UniRule"/>
</dbReference>
<evidence type="ECO:0000256" key="2">
    <source>
        <dbReference type="NCBIfam" id="TIGR00838"/>
    </source>
</evidence>